<dbReference type="SUPFAM" id="SSF55159">
    <property type="entry name" value="eIF1-like"/>
    <property type="match status" value="1"/>
</dbReference>
<evidence type="ECO:0000313" key="5">
    <source>
        <dbReference type="EMBL" id="TCS43865.1"/>
    </source>
</evidence>
<organism evidence="5 6">
    <name type="scientific">Reinekea marinisedimentorum</name>
    <dbReference type="NCBI Taxonomy" id="230495"/>
    <lineage>
        <taxon>Bacteria</taxon>
        <taxon>Pseudomonadati</taxon>
        <taxon>Pseudomonadota</taxon>
        <taxon>Gammaproteobacteria</taxon>
        <taxon>Oceanospirillales</taxon>
        <taxon>Saccharospirillaceae</taxon>
        <taxon>Reinekea</taxon>
    </lineage>
</organism>
<accession>A0A4R3ICH2</accession>
<dbReference type="AlphaFoldDB" id="A0A4R3ICH2"/>
<dbReference type="NCBIfam" id="NF005297">
    <property type="entry name" value="PRK06824.1"/>
    <property type="match status" value="1"/>
</dbReference>
<dbReference type="GO" id="GO:0003743">
    <property type="term" value="F:translation initiation factor activity"/>
    <property type="evidence" value="ECO:0007669"/>
    <property type="project" value="UniProtKB-KW"/>
</dbReference>
<proteinExistence type="inferred from homology"/>
<dbReference type="InterPro" id="IPR005872">
    <property type="entry name" value="SUI1_arc_bac"/>
</dbReference>
<dbReference type="Gene3D" id="3.30.780.10">
    <property type="entry name" value="SUI1-like domain"/>
    <property type="match status" value="1"/>
</dbReference>
<evidence type="ECO:0000256" key="2">
    <source>
        <dbReference type="ARBA" id="ARBA00022845"/>
    </source>
</evidence>
<evidence type="ECO:0000256" key="1">
    <source>
        <dbReference type="ARBA" id="ARBA00005422"/>
    </source>
</evidence>
<evidence type="ECO:0000256" key="3">
    <source>
        <dbReference type="ARBA" id="ARBA00022917"/>
    </source>
</evidence>
<keyword evidence="6" id="KW-1185">Reference proteome</keyword>
<dbReference type="GO" id="GO:0002188">
    <property type="term" value="P:translation reinitiation"/>
    <property type="evidence" value="ECO:0007669"/>
    <property type="project" value="TreeGrafter"/>
</dbReference>
<dbReference type="OrthoDB" id="9792915at2"/>
<dbReference type="GO" id="GO:0001731">
    <property type="term" value="P:formation of translation preinitiation complex"/>
    <property type="evidence" value="ECO:0007669"/>
    <property type="project" value="TreeGrafter"/>
</dbReference>
<feature type="domain" description="SUI1" evidence="4">
    <location>
        <begin position="59"/>
        <end position="122"/>
    </location>
</feature>
<keyword evidence="2" id="KW-0810">Translation regulation</keyword>
<keyword evidence="3" id="KW-0648">Protein biosynthesis</keyword>
<dbReference type="NCBIfam" id="TIGR01158">
    <property type="entry name" value="SUI1_rel"/>
    <property type="match status" value="1"/>
</dbReference>
<dbReference type="PANTHER" id="PTHR12789:SF0">
    <property type="entry name" value="DENSITY-REGULATED PROTEIN"/>
    <property type="match status" value="1"/>
</dbReference>
<dbReference type="PIRSF" id="PIRSF037511">
    <property type="entry name" value="Transl_init_SUI1_pro"/>
    <property type="match status" value="1"/>
</dbReference>
<sequence length="130" mass="13877">MAQKKVNGLAGLDSLFSNSSRVYSTEQGRICPQCDQPVDDCICRQAAVPEGDGIVRLKRETKGRKGKGVTLVEGVLLAPDDLKVLAKELKTKAGTGGTVKDGVIEIQGDCRDLLFKILSEKGYQVKKAGG</sequence>
<name>A0A4R3ICH2_9GAMM</name>
<dbReference type="PROSITE" id="PS50296">
    <property type="entry name" value="SUI1"/>
    <property type="match status" value="1"/>
</dbReference>
<dbReference type="PANTHER" id="PTHR12789">
    <property type="entry name" value="DENSITY-REGULATED PROTEIN HOMOLOG"/>
    <property type="match status" value="1"/>
</dbReference>
<dbReference type="Pfam" id="PF01253">
    <property type="entry name" value="SUI1"/>
    <property type="match status" value="1"/>
</dbReference>
<protein>
    <submittedName>
        <fullName evidence="5">Translation initiation factor 1</fullName>
    </submittedName>
</protein>
<dbReference type="CDD" id="cd11567">
    <property type="entry name" value="YciH_like"/>
    <property type="match status" value="1"/>
</dbReference>
<reference evidence="5 6" key="1">
    <citation type="submission" date="2019-03" db="EMBL/GenBank/DDBJ databases">
        <title>Genomic Encyclopedia of Archaeal and Bacterial Type Strains, Phase II (KMG-II): from individual species to whole genera.</title>
        <authorList>
            <person name="Goeker M."/>
        </authorList>
    </citation>
    <scope>NUCLEOTIDE SEQUENCE [LARGE SCALE GENOMIC DNA]</scope>
    <source>
        <strain evidence="5 6">DSM 15388</strain>
    </source>
</reference>
<comment type="caution">
    <text evidence="5">The sequence shown here is derived from an EMBL/GenBank/DDBJ whole genome shotgun (WGS) entry which is preliminary data.</text>
</comment>
<dbReference type="EMBL" id="SLZR01000001">
    <property type="protein sequence ID" value="TCS43865.1"/>
    <property type="molecule type" value="Genomic_DNA"/>
</dbReference>
<evidence type="ECO:0000259" key="4">
    <source>
        <dbReference type="PROSITE" id="PS50296"/>
    </source>
</evidence>
<dbReference type="Proteomes" id="UP000295793">
    <property type="component" value="Unassembled WGS sequence"/>
</dbReference>
<comment type="similarity">
    <text evidence="1">Belongs to the SUI1 family.</text>
</comment>
<dbReference type="InterPro" id="IPR050318">
    <property type="entry name" value="DENR/SUI1_TIF"/>
</dbReference>
<dbReference type="GO" id="GO:0003729">
    <property type="term" value="F:mRNA binding"/>
    <property type="evidence" value="ECO:0007669"/>
    <property type="project" value="TreeGrafter"/>
</dbReference>
<evidence type="ECO:0000313" key="6">
    <source>
        <dbReference type="Proteomes" id="UP000295793"/>
    </source>
</evidence>
<keyword evidence="5" id="KW-0396">Initiation factor</keyword>
<gene>
    <name evidence="5" type="ORF">BCF53_101208</name>
</gene>
<dbReference type="FunFam" id="3.30.780.10:FF:000002">
    <property type="entry name" value="Stress response translation initiation inhibitor"/>
    <property type="match status" value="1"/>
</dbReference>
<dbReference type="RefSeq" id="WP_132698981.1">
    <property type="nucleotide sequence ID" value="NZ_SLZR01000001.1"/>
</dbReference>
<dbReference type="InterPro" id="IPR036877">
    <property type="entry name" value="SUI1_dom_sf"/>
</dbReference>
<dbReference type="GO" id="GO:0006417">
    <property type="term" value="P:regulation of translation"/>
    <property type="evidence" value="ECO:0007669"/>
    <property type="project" value="UniProtKB-KW"/>
</dbReference>
<dbReference type="InterPro" id="IPR001950">
    <property type="entry name" value="SUI1"/>
</dbReference>